<keyword evidence="1" id="KW-0732">Signal</keyword>
<dbReference type="InterPro" id="IPR045653">
    <property type="entry name" value="DUF6396"/>
</dbReference>
<gene>
    <name evidence="3" type="ORF">RHD99_13925</name>
</gene>
<evidence type="ECO:0000256" key="1">
    <source>
        <dbReference type="SAM" id="SignalP"/>
    </source>
</evidence>
<name>A0ABY9S6F1_9ENTR</name>
<dbReference type="RefSeq" id="WP_309874586.1">
    <property type="nucleotide sequence ID" value="NZ_CP133838.1"/>
</dbReference>
<feature type="chain" id="PRO_5045427117" evidence="1">
    <location>
        <begin position="25"/>
        <end position="376"/>
    </location>
</feature>
<accession>A0ABY9S6F1</accession>
<organism evidence="3 4">
    <name type="scientific">Buttiauxella selenatireducens</name>
    <dbReference type="NCBI Taxonomy" id="3073902"/>
    <lineage>
        <taxon>Bacteria</taxon>
        <taxon>Pseudomonadati</taxon>
        <taxon>Pseudomonadota</taxon>
        <taxon>Gammaproteobacteria</taxon>
        <taxon>Enterobacterales</taxon>
        <taxon>Enterobacteriaceae</taxon>
        <taxon>Buttiauxella</taxon>
    </lineage>
</organism>
<evidence type="ECO:0000313" key="3">
    <source>
        <dbReference type="EMBL" id="WMY72578.1"/>
    </source>
</evidence>
<keyword evidence="4" id="KW-1185">Reference proteome</keyword>
<dbReference type="Gene3D" id="1.25.40.10">
    <property type="entry name" value="Tetratricopeptide repeat domain"/>
    <property type="match status" value="1"/>
</dbReference>
<sequence length="376" mass="42418">MATIKRIRYFITMALLTLVCQVQASSLTQAEIDQTLRELRNTDSFTCTHEQITPTSKEVESIFRYGQYLEYQAPESFSKEEGDFTAIARYYRIAVAEGYYPAYTALINLLYKYRPDSGYYSNMSTDRRRQRDDEIAQLKDQLLQQKTANGYLEKAGELAQQWRSAEAAAYYYLAAKAGSAEGQYKLAEYLDDSQIISKIAIPSPPKNAWLRAKELYLCAASQGHQSAWGDAAAIELRYGTDDSIIPLLQRGVAAGSTRSAILLEGIFQGQPISHIVGNENKTRKKLNIKPDLERAKRYEFYFQFLISNQDNFVVSGVIIPDVNKYVPLPPAPLPEWDGILPQQKNTIIAVAKPPEALIKKLSRKENLDPASGRPMN</sequence>
<dbReference type="Pfam" id="PF19933">
    <property type="entry name" value="DUF6396"/>
    <property type="match status" value="1"/>
</dbReference>
<dbReference type="EMBL" id="CP133838">
    <property type="protein sequence ID" value="WMY72578.1"/>
    <property type="molecule type" value="Genomic_DNA"/>
</dbReference>
<protein>
    <submittedName>
        <fullName evidence="3">DUF6396 domain-containing protein</fullName>
    </submittedName>
</protein>
<dbReference type="InterPro" id="IPR011990">
    <property type="entry name" value="TPR-like_helical_dom_sf"/>
</dbReference>
<proteinExistence type="predicted"/>
<evidence type="ECO:0000313" key="4">
    <source>
        <dbReference type="Proteomes" id="UP001246690"/>
    </source>
</evidence>
<feature type="domain" description="DUF6396" evidence="2">
    <location>
        <begin position="278"/>
        <end position="375"/>
    </location>
</feature>
<dbReference type="Proteomes" id="UP001246690">
    <property type="component" value="Chromosome"/>
</dbReference>
<reference evidence="3 4" key="1">
    <citation type="submission" date="2023-09" db="EMBL/GenBank/DDBJ databases">
        <title>Buttiauxella selenatireducens sp. nov., isolated from the rhizosphere of Cardamine hupingshanesis.</title>
        <authorList>
            <person name="Zhang S."/>
            <person name="Xu Z."/>
            <person name="Wang H."/>
            <person name="Guo Y."/>
        </authorList>
    </citation>
    <scope>NUCLEOTIDE SEQUENCE [LARGE SCALE GENOMIC DNA]</scope>
    <source>
        <strain evidence="3 4">R73</strain>
    </source>
</reference>
<evidence type="ECO:0000259" key="2">
    <source>
        <dbReference type="Pfam" id="PF19933"/>
    </source>
</evidence>
<feature type="signal peptide" evidence="1">
    <location>
        <begin position="1"/>
        <end position="24"/>
    </location>
</feature>